<feature type="transmembrane region" description="Helical" evidence="6">
    <location>
        <begin position="149"/>
        <end position="168"/>
    </location>
</feature>
<dbReference type="Proteomes" id="UP000236655">
    <property type="component" value="Chromosome"/>
</dbReference>
<feature type="transmembrane region" description="Helical" evidence="6">
    <location>
        <begin position="39"/>
        <end position="58"/>
    </location>
</feature>
<evidence type="ECO:0000313" key="8">
    <source>
        <dbReference type="Proteomes" id="UP000236655"/>
    </source>
</evidence>
<feature type="transmembrane region" description="Helical" evidence="6">
    <location>
        <begin position="413"/>
        <end position="434"/>
    </location>
</feature>
<dbReference type="Pfam" id="PF01943">
    <property type="entry name" value="Polysacc_synt"/>
    <property type="match status" value="1"/>
</dbReference>
<keyword evidence="3 6" id="KW-0812">Transmembrane</keyword>
<evidence type="ECO:0000256" key="3">
    <source>
        <dbReference type="ARBA" id="ARBA00022692"/>
    </source>
</evidence>
<comment type="subcellular location">
    <subcellularLocation>
        <location evidence="1">Cell membrane</location>
        <topology evidence="1">Multi-pass membrane protein</topology>
    </subcellularLocation>
</comment>
<evidence type="ECO:0000256" key="4">
    <source>
        <dbReference type="ARBA" id="ARBA00022989"/>
    </source>
</evidence>
<protein>
    <recommendedName>
        <fullName evidence="9">Polysaccharide biosynthesis protein</fullName>
    </recommendedName>
</protein>
<feature type="transmembrane region" description="Helical" evidence="6">
    <location>
        <begin position="212"/>
        <end position="231"/>
    </location>
</feature>
<dbReference type="AlphaFoldDB" id="A0A2I7N9A3"/>
<proteinExistence type="predicted"/>
<keyword evidence="2" id="KW-1003">Cell membrane</keyword>
<keyword evidence="4 6" id="KW-1133">Transmembrane helix</keyword>
<feature type="transmembrane region" description="Helical" evidence="6">
    <location>
        <begin position="12"/>
        <end position="33"/>
    </location>
</feature>
<reference evidence="8" key="1">
    <citation type="submission" date="2017-11" db="EMBL/GenBank/DDBJ databases">
        <authorList>
            <person name="Chan K.G."/>
            <person name="Lee L.S."/>
        </authorList>
    </citation>
    <scope>NUCLEOTIDE SEQUENCE [LARGE SCALE GENOMIC DNA]</scope>
    <source>
        <strain evidence="8">DSM 100970</strain>
    </source>
</reference>
<feature type="transmembrane region" description="Helical" evidence="6">
    <location>
        <begin position="174"/>
        <end position="196"/>
    </location>
</feature>
<evidence type="ECO:0008006" key="9">
    <source>
        <dbReference type="Google" id="ProtNLM"/>
    </source>
</evidence>
<keyword evidence="8" id="KW-1185">Reference proteome</keyword>
<organism evidence="7 8">
    <name type="scientific">Aquella oligotrophica</name>
    <dbReference type="NCBI Taxonomy" id="2067065"/>
    <lineage>
        <taxon>Bacteria</taxon>
        <taxon>Pseudomonadati</taxon>
        <taxon>Pseudomonadota</taxon>
        <taxon>Betaproteobacteria</taxon>
        <taxon>Neisseriales</taxon>
        <taxon>Neisseriaceae</taxon>
        <taxon>Aquella</taxon>
    </lineage>
</organism>
<dbReference type="PANTHER" id="PTHR30250">
    <property type="entry name" value="PST FAMILY PREDICTED COLANIC ACID TRANSPORTER"/>
    <property type="match status" value="1"/>
</dbReference>
<dbReference type="EMBL" id="CP024847">
    <property type="protein sequence ID" value="AUR53029.1"/>
    <property type="molecule type" value="Genomic_DNA"/>
</dbReference>
<feature type="transmembrane region" description="Helical" evidence="6">
    <location>
        <begin position="355"/>
        <end position="375"/>
    </location>
</feature>
<dbReference type="KEGG" id="nba:CUN60_12245"/>
<feature type="transmembrane region" description="Helical" evidence="6">
    <location>
        <begin position="381"/>
        <end position="401"/>
    </location>
</feature>
<evidence type="ECO:0000256" key="6">
    <source>
        <dbReference type="SAM" id="Phobius"/>
    </source>
</evidence>
<keyword evidence="5 6" id="KW-0472">Membrane</keyword>
<evidence type="ECO:0000256" key="1">
    <source>
        <dbReference type="ARBA" id="ARBA00004651"/>
    </source>
</evidence>
<feature type="transmembrane region" description="Helical" evidence="6">
    <location>
        <begin position="321"/>
        <end position="343"/>
    </location>
</feature>
<evidence type="ECO:0000256" key="5">
    <source>
        <dbReference type="ARBA" id="ARBA00023136"/>
    </source>
</evidence>
<feature type="transmembrane region" description="Helical" evidence="6">
    <location>
        <begin position="440"/>
        <end position="457"/>
    </location>
</feature>
<dbReference type="GO" id="GO:0005886">
    <property type="term" value="C:plasma membrane"/>
    <property type="evidence" value="ECO:0007669"/>
    <property type="project" value="UniProtKB-SubCell"/>
</dbReference>
<dbReference type="InterPro" id="IPR050833">
    <property type="entry name" value="Poly_Biosynth_Transport"/>
</dbReference>
<sequence length="466" mass="52494">MLKQFIQHSSIYTLATFVSRGASFVMLPILTHYLQPQDYGILDLITVLSGFVGLICGLELYQGLARYIPESKSFNEKQVLFSSVITYIIIAYITFSILANLLMPTVTKYIIPISNSLTFNLILLIFLSQAINTYITNLLRFELQQYKTLIVDVSPIIITLILNVIFIIHCKLELTGAIFAILLASLSGNIIGLYFVRDYLTLNIDITKIKKLIYFCFPLLISAVATVVLNFSDRIIIKTNLSLTELGLFGVGYRFANVVTILISGIAASIFPLIYGSMNNPDFRQQFSKLVNKTLPIIILIITVIITYGDEIIRLIVAKEYYSSIPVFRNIAIGLLFSQLYIFTPGLHINKRLTSILIINIASAAINLLLCYYLAKLYGINGVSIATMLSNMILFSLYFILSQQNYKFDYNYITIGFCMISLLLTNTLLGVYQLRTPYRIGYLVTIGICFFIIKHLNGSKSCKCAE</sequence>
<feature type="transmembrane region" description="Helical" evidence="6">
    <location>
        <begin position="79"/>
        <end position="103"/>
    </location>
</feature>
<evidence type="ECO:0000313" key="7">
    <source>
        <dbReference type="EMBL" id="AUR53029.1"/>
    </source>
</evidence>
<name>A0A2I7N9A3_9NEIS</name>
<gene>
    <name evidence="7" type="ORF">CUN60_12245</name>
</gene>
<dbReference type="OrthoDB" id="103403at2"/>
<feature type="transmembrane region" description="Helical" evidence="6">
    <location>
        <begin position="251"/>
        <end position="278"/>
    </location>
</feature>
<dbReference type="RefSeq" id="WP_102952315.1">
    <property type="nucleotide sequence ID" value="NZ_CP024847.1"/>
</dbReference>
<dbReference type="PANTHER" id="PTHR30250:SF11">
    <property type="entry name" value="O-ANTIGEN TRANSPORTER-RELATED"/>
    <property type="match status" value="1"/>
</dbReference>
<feature type="transmembrane region" description="Helical" evidence="6">
    <location>
        <begin position="290"/>
        <end position="309"/>
    </location>
</feature>
<dbReference type="InterPro" id="IPR002797">
    <property type="entry name" value="Polysacc_synth"/>
</dbReference>
<evidence type="ECO:0000256" key="2">
    <source>
        <dbReference type="ARBA" id="ARBA00022475"/>
    </source>
</evidence>
<accession>A0A2I7N9A3</accession>
<feature type="transmembrane region" description="Helical" evidence="6">
    <location>
        <begin position="109"/>
        <end position="128"/>
    </location>
</feature>